<dbReference type="Proteomes" id="UP001159363">
    <property type="component" value="Chromosome 12"/>
</dbReference>
<accession>A0ABQ9GEL4</accession>
<keyword evidence="2" id="KW-1185">Reference proteome</keyword>
<organism evidence="1 2">
    <name type="scientific">Dryococelus australis</name>
    <dbReference type="NCBI Taxonomy" id="614101"/>
    <lineage>
        <taxon>Eukaryota</taxon>
        <taxon>Metazoa</taxon>
        <taxon>Ecdysozoa</taxon>
        <taxon>Arthropoda</taxon>
        <taxon>Hexapoda</taxon>
        <taxon>Insecta</taxon>
        <taxon>Pterygota</taxon>
        <taxon>Neoptera</taxon>
        <taxon>Polyneoptera</taxon>
        <taxon>Phasmatodea</taxon>
        <taxon>Verophasmatodea</taxon>
        <taxon>Anareolatae</taxon>
        <taxon>Phasmatidae</taxon>
        <taxon>Eurycanthinae</taxon>
        <taxon>Dryococelus</taxon>
    </lineage>
</organism>
<name>A0ABQ9GEL4_9NEOP</name>
<reference evidence="1 2" key="1">
    <citation type="submission" date="2023-02" db="EMBL/GenBank/DDBJ databases">
        <title>LHISI_Scaffold_Assembly.</title>
        <authorList>
            <person name="Stuart O.P."/>
            <person name="Cleave R."/>
            <person name="Magrath M.J.L."/>
            <person name="Mikheyev A.S."/>
        </authorList>
    </citation>
    <scope>NUCLEOTIDE SEQUENCE [LARGE SCALE GENOMIC DNA]</scope>
    <source>
        <strain evidence="1">Daus_M_001</strain>
        <tissue evidence="1">Leg muscle</tissue>
    </source>
</reference>
<protein>
    <submittedName>
        <fullName evidence="1">Uncharacterized protein</fullName>
    </submittedName>
</protein>
<proteinExistence type="predicted"/>
<evidence type="ECO:0000313" key="2">
    <source>
        <dbReference type="Proteomes" id="UP001159363"/>
    </source>
</evidence>
<sequence length="471" mass="52011">MMQDREIVAGREIDSHCSVSILDSNIRGGHKLLSACHGYSNRTSSPPGSSDAVQDTKDDLAGCAQPNSVSNLHVYQQWRGLGLRSTKCLVCGFAADEARQSCWRTGRSARDVALISDQCCWAASRFIKQRGPRLHVLPVAGPGPSPPRGSLVCLAVVSGPRSLQSQRDFASSSLLAAAATITFFPCCEIALLSLLIRIAIFWTASQKQSSDTHKTPYDRVKQCRERKINIKESERVNVDVFTQNKRRVPNAATPHCFYFAYCDAMCSNHSSYEAVSNSKGAHFTVNSLPSKPNLSANCRPDTTTVGNCRFNDRRQPSDNGARRLAAIHRAASGRKQRAGIIWPEFVDYLLLARFLSMGASAERFGGGENCSTPRRSTNKRNVRCVLHIGKFGFDTNRDPVQCGWMWTTRLPPWRSGFDRVWESCRMMPLVVWFPRGSPVFAPPFHSAAAPYSLAGRLLHERCGALDSVNGL</sequence>
<dbReference type="EMBL" id="JARBHB010000013">
    <property type="protein sequence ID" value="KAJ8869506.1"/>
    <property type="molecule type" value="Genomic_DNA"/>
</dbReference>
<evidence type="ECO:0000313" key="1">
    <source>
        <dbReference type="EMBL" id="KAJ8869506.1"/>
    </source>
</evidence>
<gene>
    <name evidence="1" type="ORF">PR048_028497</name>
</gene>
<comment type="caution">
    <text evidence="1">The sequence shown here is derived from an EMBL/GenBank/DDBJ whole genome shotgun (WGS) entry which is preliminary data.</text>
</comment>